<sequence>MGPAARTARHHKNQEGHAMQSATGHPAGQPFFSGYRRDYYGGALMCLIGAGAVTQGITYNFGSLTHMGPGFFPTCLGAILIALGFAIVCTAKRPATRPPIGEEAGREAVRPEWRGWFCILASIVAFVVLGKWGGLLPASFAVTFISAFGDRDNTWKSALALAVVITVLAVVIFWWLLQLQFPLFTWG</sequence>
<keyword evidence="5" id="KW-1185">Reference proteome</keyword>
<feature type="domain" description="DUF1468" evidence="3">
    <location>
        <begin position="42"/>
        <end position="182"/>
    </location>
</feature>
<keyword evidence="2" id="KW-0812">Transmembrane</keyword>
<dbReference type="EMBL" id="CP000271">
    <property type="protein sequence ID" value="ABE34060.1"/>
    <property type="molecule type" value="Genomic_DNA"/>
</dbReference>
<dbReference type="Pfam" id="PF07331">
    <property type="entry name" value="TctB"/>
    <property type="match status" value="1"/>
</dbReference>
<dbReference type="Proteomes" id="UP000001817">
    <property type="component" value="Chromosome 2"/>
</dbReference>
<gene>
    <name evidence="4" type="ORF">Bxe_B1908a</name>
</gene>
<evidence type="ECO:0000313" key="5">
    <source>
        <dbReference type="Proteomes" id="UP000001817"/>
    </source>
</evidence>
<keyword evidence="2" id="KW-1133">Transmembrane helix</keyword>
<name>Q13PC9_PARXL</name>
<proteinExistence type="predicted"/>
<organism evidence="4 5">
    <name type="scientific">Paraburkholderia xenovorans (strain LB400)</name>
    <dbReference type="NCBI Taxonomy" id="266265"/>
    <lineage>
        <taxon>Bacteria</taxon>
        <taxon>Pseudomonadati</taxon>
        <taxon>Pseudomonadota</taxon>
        <taxon>Betaproteobacteria</taxon>
        <taxon>Burkholderiales</taxon>
        <taxon>Burkholderiaceae</taxon>
        <taxon>Paraburkholderia</taxon>
    </lineage>
</organism>
<protein>
    <recommendedName>
        <fullName evidence="3">DUF1468 domain-containing protein</fullName>
    </recommendedName>
</protein>
<evidence type="ECO:0000313" key="4">
    <source>
        <dbReference type="EMBL" id="ABE34060.1"/>
    </source>
</evidence>
<evidence type="ECO:0000256" key="1">
    <source>
        <dbReference type="SAM" id="MobiDB-lite"/>
    </source>
</evidence>
<dbReference type="InterPro" id="IPR009936">
    <property type="entry name" value="DUF1468"/>
</dbReference>
<feature type="transmembrane region" description="Helical" evidence="2">
    <location>
        <begin position="116"/>
        <end position="145"/>
    </location>
</feature>
<reference evidence="4 5" key="1">
    <citation type="journal article" date="2006" name="Proc. Natl. Acad. Sci. U.S.A.">
        <title>Burkholderia xenovorans LB400 harbors a multi-replicon, 9.73-Mbp genome shaped for versatility.</title>
        <authorList>
            <person name="Chain P.S."/>
            <person name="Denef V.J."/>
            <person name="Konstantinidis K.T."/>
            <person name="Vergez L.M."/>
            <person name="Agullo L."/>
            <person name="Reyes V.L."/>
            <person name="Hauser L."/>
            <person name="Cordova M."/>
            <person name="Gomez L."/>
            <person name="Gonzalez M."/>
            <person name="Land M."/>
            <person name="Lao V."/>
            <person name="Larimer F."/>
            <person name="LiPuma J.J."/>
            <person name="Mahenthiralingam E."/>
            <person name="Malfatti S.A."/>
            <person name="Marx C.J."/>
            <person name="Parnell J.J."/>
            <person name="Ramette A."/>
            <person name="Richardson P."/>
            <person name="Seeger M."/>
            <person name="Smith D."/>
            <person name="Spilker T."/>
            <person name="Sul W.J."/>
            <person name="Tsoi T.V."/>
            <person name="Ulrich L.E."/>
            <person name="Zhulin I.B."/>
            <person name="Tiedje J.M."/>
        </authorList>
    </citation>
    <scope>NUCLEOTIDE SEQUENCE [LARGE SCALE GENOMIC DNA]</scope>
    <source>
        <strain evidence="4 5">LB400</strain>
    </source>
</reference>
<feature type="region of interest" description="Disordered" evidence="1">
    <location>
        <begin position="1"/>
        <end position="25"/>
    </location>
</feature>
<dbReference type="eggNOG" id="ENOG50316R5">
    <property type="taxonomic scope" value="Bacteria"/>
</dbReference>
<evidence type="ECO:0000259" key="3">
    <source>
        <dbReference type="Pfam" id="PF07331"/>
    </source>
</evidence>
<accession>Q13PC9</accession>
<feature type="transmembrane region" description="Helical" evidence="2">
    <location>
        <begin position="39"/>
        <end position="59"/>
    </location>
</feature>
<dbReference type="AlphaFoldDB" id="Q13PC9"/>
<keyword evidence="2" id="KW-0472">Membrane</keyword>
<feature type="transmembrane region" description="Helical" evidence="2">
    <location>
        <begin position="157"/>
        <end position="177"/>
    </location>
</feature>
<dbReference type="STRING" id="266265.Bxe_B1908a"/>
<dbReference type="KEGG" id="bxe:Bxe_B1908a"/>
<feature type="transmembrane region" description="Helical" evidence="2">
    <location>
        <begin position="71"/>
        <end position="91"/>
    </location>
</feature>
<evidence type="ECO:0000256" key="2">
    <source>
        <dbReference type="SAM" id="Phobius"/>
    </source>
</evidence>